<feature type="modified residue" description="4-aspartylphosphate" evidence="12">
    <location>
        <position position="745"/>
    </location>
</feature>
<evidence type="ECO:0000256" key="9">
    <source>
        <dbReference type="ARBA" id="ARBA00022840"/>
    </source>
</evidence>
<dbReference type="InterPro" id="IPR010559">
    <property type="entry name" value="Sig_transdc_His_kin_internal"/>
</dbReference>
<dbReference type="PANTHER" id="PTHR43547">
    <property type="entry name" value="TWO-COMPONENT HISTIDINE KINASE"/>
    <property type="match status" value="1"/>
</dbReference>
<dbReference type="SMART" id="SM00387">
    <property type="entry name" value="HATPase_c"/>
    <property type="match status" value="2"/>
</dbReference>
<dbReference type="RefSeq" id="WP_162986322.1">
    <property type="nucleotide sequence ID" value="NZ_JAGSOT010000007.1"/>
</dbReference>
<accession>A0A941DU62</accession>
<feature type="transmembrane region" description="Helical" evidence="13">
    <location>
        <begin position="275"/>
        <end position="291"/>
    </location>
</feature>
<organism evidence="16 17">
    <name type="scientific">Virgibacillus salarius</name>
    <dbReference type="NCBI Taxonomy" id="447199"/>
    <lineage>
        <taxon>Bacteria</taxon>
        <taxon>Bacillati</taxon>
        <taxon>Bacillota</taxon>
        <taxon>Bacilli</taxon>
        <taxon>Bacillales</taxon>
        <taxon>Bacillaceae</taxon>
        <taxon>Virgibacillus</taxon>
    </lineage>
</organism>
<evidence type="ECO:0000256" key="3">
    <source>
        <dbReference type="ARBA" id="ARBA00012438"/>
    </source>
</evidence>
<comment type="caution">
    <text evidence="16">The sequence shown here is derived from an EMBL/GenBank/DDBJ whole genome shotgun (WGS) entry which is preliminary data.</text>
</comment>
<dbReference type="FunFam" id="3.30.565.10:FF:000023">
    <property type="entry name" value="PAS domain-containing sensor histidine kinase"/>
    <property type="match status" value="1"/>
</dbReference>
<dbReference type="Gene3D" id="3.30.565.10">
    <property type="entry name" value="Histidine kinase-like ATPase, C-terminal domain"/>
    <property type="match status" value="2"/>
</dbReference>
<dbReference type="InterPro" id="IPR004358">
    <property type="entry name" value="Sig_transdc_His_kin-like_C"/>
</dbReference>
<dbReference type="PROSITE" id="PS50109">
    <property type="entry name" value="HIS_KIN"/>
    <property type="match status" value="1"/>
</dbReference>
<sequence>MNPLTNRKIFLIISLLLLTLNSIRIIWITYHKTPDHPHAKDGVIDFQNWKFTNYHLITLDGEWEFYPNQFLTPSSFDKRAKAVNHFITVPEKSQNSVDKRSPYGYGTYRLQVLLPKSKEKLYGVQIQRIASAFDIYISGKLIGGSGKPAKYPNQYKPESLPFSTFFQTEANTMEIIIHVANYDYHSGGIIKPIKFGTAQAINHETNSLKNLEVMTFIILLLHCVYAFILYIIGNRKTELVYFSLVLISSMFATLLDDSKLLLHWLPINYEWSIKLNYIPYIYINLFALLFIKQVLFNSKQVLLSRWILILFCVLSIVLLVSPFPYTFYIGRITLKLSYIPYIYTIVLIWKSIRNGKRDAIYLLLSVISMVNSTVWGAIKGKWLELTYYPFDIIIAVILFACYLFRLHLHIAKQNERQAIELKRVDKIKDEFLANAAHELRNPLHGIINIAETILTSGSFSIKDKEHLQLLVMIGRRMSYTLNDILDITRLKEPNVQLQKQRVHVQTITNGVVDMLQFMTQRKPITFKVVIPESFPYVFADENRLIQILFNLLHNAVKYSDEGTITVTASRKNHMAIIHITDTGRGMDNRTLQKIFLPYEQENTDTNSGIGGIGLGLSICKQLIELHGGSIHVESTPGKGSIFSFTLPIAKNTDHKKGESEVATTIHSPSDTLKPLGDLKSETPEFSPLEEEGDNKQRIILVDDDPINLQILTKMLSSEFYISTANSGKEALTLLHQREWDLIISDVMMPNMSGYELTRHIRKQYSISELPILLLTARNESEDIHTAFLSGANDYVIKPAESLELKSRVRALTNLRTSIKKHLQIEAAWLQAQIQPHFLFNTLNTIASLSEIDTKRMIHLLNEFGNYLQRSFDGKNTETTIPLADELDLIRSYLYIEKERFGDRINVDWDLEENNSLMIPPMAIQTLVENAIHHGILKRTQGGNVRIQLINHDAFFKVTIADDGIGMEKWKADKILNNHLSTSGVGLANTNHRLIKAYGQGLDITSIPDKGTTVSFCVPKTQP</sequence>
<keyword evidence="13" id="KW-1133">Transmembrane helix</keyword>
<protein>
    <recommendedName>
        <fullName evidence="3">histidine kinase</fullName>
        <ecNumber evidence="3">2.7.13.3</ecNumber>
    </recommendedName>
</protein>
<reference evidence="16" key="1">
    <citation type="submission" date="2021-04" db="EMBL/GenBank/DDBJ databases">
        <title>Isolation and polyphasic classification of algal microorganism.</title>
        <authorList>
            <person name="Wang S."/>
        </authorList>
    </citation>
    <scope>NUCLEOTIDE SEQUENCE</scope>
    <source>
        <strain evidence="16">720a</strain>
    </source>
</reference>
<dbReference type="SMART" id="SM00388">
    <property type="entry name" value="HisKA"/>
    <property type="match status" value="1"/>
</dbReference>
<dbReference type="SUPFAM" id="SSF47384">
    <property type="entry name" value="Homodimeric domain of signal transducing histidine kinase"/>
    <property type="match status" value="1"/>
</dbReference>
<feature type="domain" description="Histidine kinase" evidence="14">
    <location>
        <begin position="434"/>
        <end position="650"/>
    </location>
</feature>
<feature type="transmembrane region" description="Helical" evidence="13">
    <location>
        <begin position="213"/>
        <end position="232"/>
    </location>
</feature>
<dbReference type="SMART" id="SM00448">
    <property type="entry name" value="REC"/>
    <property type="match status" value="1"/>
</dbReference>
<feature type="domain" description="Response regulatory" evidence="15">
    <location>
        <begin position="697"/>
        <end position="812"/>
    </location>
</feature>
<evidence type="ECO:0000256" key="1">
    <source>
        <dbReference type="ARBA" id="ARBA00000085"/>
    </source>
</evidence>
<proteinExistence type="predicted"/>
<dbReference type="AlphaFoldDB" id="A0A941DU62"/>
<keyword evidence="5 12" id="KW-0597">Phosphoprotein</keyword>
<feature type="transmembrane region" description="Helical" evidence="13">
    <location>
        <begin position="360"/>
        <end position="378"/>
    </location>
</feature>
<dbReference type="InterPro" id="IPR003661">
    <property type="entry name" value="HisK_dim/P_dom"/>
</dbReference>
<dbReference type="EC" id="2.7.13.3" evidence="3"/>
<evidence type="ECO:0000256" key="13">
    <source>
        <dbReference type="SAM" id="Phobius"/>
    </source>
</evidence>
<dbReference type="GO" id="GO:0005524">
    <property type="term" value="F:ATP binding"/>
    <property type="evidence" value="ECO:0007669"/>
    <property type="project" value="UniProtKB-KW"/>
</dbReference>
<dbReference type="Proteomes" id="UP000675284">
    <property type="component" value="Unassembled WGS sequence"/>
</dbReference>
<dbReference type="Gene3D" id="2.60.120.260">
    <property type="entry name" value="Galactose-binding domain-like"/>
    <property type="match status" value="1"/>
</dbReference>
<dbReference type="GO" id="GO:0005886">
    <property type="term" value="C:plasma membrane"/>
    <property type="evidence" value="ECO:0007669"/>
    <property type="project" value="UniProtKB-SubCell"/>
</dbReference>
<evidence type="ECO:0000313" key="17">
    <source>
        <dbReference type="Proteomes" id="UP000675284"/>
    </source>
</evidence>
<evidence type="ECO:0000313" key="16">
    <source>
        <dbReference type="EMBL" id="MBR7795194.1"/>
    </source>
</evidence>
<dbReference type="EMBL" id="JAGSOT010000007">
    <property type="protein sequence ID" value="MBR7795194.1"/>
    <property type="molecule type" value="Genomic_DNA"/>
</dbReference>
<dbReference type="Gene3D" id="3.40.50.2300">
    <property type="match status" value="1"/>
</dbReference>
<dbReference type="Pfam" id="PF00512">
    <property type="entry name" value="HisKA"/>
    <property type="match status" value="1"/>
</dbReference>
<evidence type="ECO:0000256" key="10">
    <source>
        <dbReference type="ARBA" id="ARBA00023012"/>
    </source>
</evidence>
<dbReference type="CDD" id="cd17574">
    <property type="entry name" value="REC_OmpR"/>
    <property type="match status" value="1"/>
</dbReference>
<evidence type="ECO:0000256" key="8">
    <source>
        <dbReference type="ARBA" id="ARBA00022777"/>
    </source>
</evidence>
<evidence type="ECO:0000259" key="15">
    <source>
        <dbReference type="PROSITE" id="PS50110"/>
    </source>
</evidence>
<evidence type="ECO:0000256" key="12">
    <source>
        <dbReference type="PROSITE-ProRule" id="PRU00169"/>
    </source>
</evidence>
<dbReference type="PROSITE" id="PS50110">
    <property type="entry name" value="RESPONSE_REGULATORY"/>
    <property type="match status" value="1"/>
</dbReference>
<keyword evidence="8" id="KW-0418">Kinase</keyword>
<keyword evidence="7" id="KW-0547">Nucleotide-binding</keyword>
<dbReference type="InterPro" id="IPR008979">
    <property type="entry name" value="Galactose-bd-like_sf"/>
</dbReference>
<comment type="catalytic activity">
    <reaction evidence="1">
        <text>ATP + protein L-histidine = ADP + protein N-phospho-L-histidine.</text>
        <dbReference type="EC" id="2.7.13.3"/>
    </reaction>
</comment>
<dbReference type="InterPro" id="IPR011623">
    <property type="entry name" value="7TMR_DISM_rcpt_extracell_dom1"/>
</dbReference>
<keyword evidence="17" id="KW-1185">Reference proteome</keyword>
<name>A0A941DU62_9BACI</name>
<evidence type="ECO:0000256" key="7">
    <source>
        <dbReference type="ARBA" id="ARBA00022741"/>
    </source>
</evidence>
<evidence type="ECO:0000256" key="4">
    <source>
        <dbReference type="ARBA" id="ARBA00022475"/>
    </source>
</evidence>
<dbReference type="InterPro" id="IPR036890">
    <property type="entry name" value="HATPase_C_sf"/>
</dbReference>
<evidence type="ECO:0000256" key="6">
    <source>
        <dbReference type="ARBA" id="ARBA00022679"/>
    </source>
</evidence>
<dbReference type="SUPFAM" id="SSF49785">
    <property type="entry name" value="Galactose-binding domain-like"/>
    <property type="match status" value="1"/>
</dbReference>
<dbReference type="InterPro" id="IPR001789">
    <property type="entry name" value="Sig_transdc_resp-reg_receiver"/>
</dbReference>
<dbReference type="InterPro" id="IPR011006">
    <property type="entry name" value="CheY-like_superfamily"/>
</dbReference>
<evidence type="ECO:0000256" key="5">
    <source>
        <dbReference type="ARBA" id="ARBA00022553"/>
    </source>
</evidence>
<feature type="transmembrane region" description="Helical" evidence="13">
    <location>
        <begin position="327"/>
        <end position="348"/>
    </location>
</feature>
<dbReference type="PRINTS" id="PR00344">
    <property type="entry name" value="BCTRLSENSOR"/>
</dbReference>
<dbReference type="Pfam" id="PF00072">
    <property type="entry name" value="Response_reg"/>
    <property type="match status" value="1"/>
</dbReference>
<keyword evidence="11 13" id="KW-0472">Membrane</keyword>
<keyword evidence="10" id="KW-0902">Two-component regulatory system</keyword>
<comment type="subcellular location">
    <subcellularLocation>
        <location evidence="2">Cell membrane</location>
    </subcellularLocation>
</comment>
<dbReference type="Pfam" id="PF06580">
    <property type="entry name" value="His_kinase"/>
    <property type="match status" value="1"/>
</dbReference>
<dbReference type="GO" id="GO:0000155">
    <property type="term" value="F:phosphorelay sensor kinase activity"/>
    <property type="evidence" value="ECO:0007669"/>
    <property type="project" value="InterPro"/>
</dbReference>
<dbReference type="CDD" id="cd00082">
    <property type="entry name" value="HisKA"/>
    <property type="match status" value="1"/>
</dbReference>
<feature type="transmembrane region" description="Helical" evidence="13">
    <location>
        <begin position="239"/>
        <end position="255"/>
    </location>
</feature>
<evidence type="ECO:0000256" key="2">
    <source>
        <dbReference type="ARBA" id="ARBA00004236"/>
    </source>
</evidence>
<dbReference type="Pfam" id="PF02518">
    <property type="entry name" value="HATPase_c"/>
    <property type="match status" value="2"/>
</dbReference>
<keyword evidence="13" id="KW-0812">Transmembrane</keyword>
<gene>
    <name evidence="16" type="ORF">KCX74_03950</name>
</gene>
<dbReference type="InterPro" id="IPR003594">
    <property type="entry name" value="HATPase_dom"/>
</dbReference>
<dbReference type="Pfam" id="PF07695">
    <property type="entry name" value="7TMR-DISM_7TM"/>
    <property type="match status" value="1"/>
</dbReference>
<dbReference type="InterPro" id="IPR005467">
    <property type="entry name" value="His_kinase_dom"/>
</dbReference>
<dbReference type="Gene3D" id="1.10.287.130">
    <property type="match status" value="1"/>
</dbReference>
<keyword evidence="6" id="KW-0808">Transferase</keyword>
<keyword evidence="9" id="KW-0067">ATP-binding</keyword>
<dbReference type="InterPro" id="IPR036097">
    <property type="entry name" value="HisK_dim/P_sf"/>
</dbReference>
<dbReference type="SUPFAM" id="SSF55874">
    <property type="entry name" value="ATPase domain of HSP90 chaperone/DNA topoisomerase II/histidine kinase"/>
    <property type="match status" value="2"/>
</dbReference>
<keyword evidence="4" id="KW-1003">Cell membrane</keyword>
<feature type="transmembrane region" description="Helical" evidence="13">
    <location>
        <begin position="303"/>
        <end position="321"/>
    </location>
</feature>
<dbReference type="SUPFAM" id="SSF52172">
    <property type="entry name" value="CheY-like"/>
    <property type="match status" value="1"/>
</dbReference>
<feature type="transmembrane region" description="Helical" evidence="13">
    <location>
        <begin position="390"/>
        <end position="408"/>
    </location>
</feature>
<evidence type="ECO:0000259" key="14">
    <source>
        <dbReference type="PROSITE" id="PS50109"/>
    </source>
</evidence>
<dbReference type="PANTHER" id="PTHR43547:SF2">
    <property type="entry name" value="HYBRID SIGNAL TRANSDUCTION HISTIDINE KINASE C"/>
    <property type="match status" value="1"/>
</dbReference>
<evidence type="ECO:0000256" key="11">
    <source>
        <dbReference type="ARBA" id="ARBA00023136"/>
    </source>
</evidence>